<comment type="caution">
    <text evidence="1">The sequence shown here is derived from an EMBL/GenBank/DDBJ whole genome shotgun (WGS) entry which is preliminary data.</text>
</comment>
<evidence type="ECO:0000313" key="2">
    <source>
        <dbReference type="Proteomes" id="UP001596958"/>
    </source>
</evidence>
<name>A0ABW2YYS1_9SPHI</name>
<gene>
    <name evidence="1" type="ORF">ACFQZS_12240</name>
</gene>
<proteinExistence type="predicted"/>
<dbReference type="EMBL" id="JBHTHU010000009">
    <property type="protein sequence ID" value="MFD0750915.1"/>
    <property type="molecule type" value="Genomic_DNA"/>
</dbReference>
<organism evidence="1 2">
    <name type="scientific">Mucilaginibacter calamicampi</name>
    <dbReference type="NCBI Taxonomy" id="1302352"/>
    <lineage>
        <taxon>Bacteria</taxon>
        <taxon>Pseudomonadati</taxon>
        <taxon>Bacteroidota</taxon>
        <taxon>Sphingobacteriia</taxon>
        <taxon>Sphingobacteriales</taxon>
        <taxon>Sphingobacteriaceae</taxon>
        <taxon>Mucilaginibacter</taxon>
    </lineage>
</organism>
<reference evidence="2" key="1">
    <citation type="journal article" date="2019" name="Int. J. Syst. Evol. Microbiol.">
        <title>The Global Catalogue of Microorganisms (GCM) 10K type strain sequencing project: providing services to taxonomists for standard genome sequencing and annotation.</title>
        <authorList>
            <consortium name="The Broad Institute Genomics Platform"/>
            <consortium name="The Broad Institute Genome Sequencing Center for Infectious Disease"/>
            <person name="Wu L."/>
            <person name="Ma J."/>
        </authorList>
    </citation>
    <scope>NUCLEOTIDE SEQUENCE [LARGE SCALE GENOMIC DNA]</scope>
    <source>
        <strain evidence="2">CCUG 63418</strain>
    </source>
</reference>
<dbReference type="Proteomes" id="UP001596958">
    <property type="component" value="Unassembled WGS sequence"/>
</dbReference>
<dbReference type="RefSeq" id="WP_377100612.1">
    <property type="nucleotide sequence ID" value="NZ_JBHTHU010000009.1"/>
</dbReference>
<keyword evidence="2" id="KW-1185">Reference proteome</keyword>
<accession>A0ABW2YYS1</accession>
<sequence>MKKFTVILILTAYLFSTTELHQLLKLPVVFEHYYEHKQLNRDISFLGFLDMHYLHGSPLSNDYAEDMQLPFKTIDKCVSTTIPVIVPQHINIPLHLPVQIKKVQRFIMKDEFIPSSYLSTIWQPPKFC</sequence>
<evidence type="ECO:0000313" key="1">
    <source>
        <dbReference type="EMBL" id="MFD0750915.1"/>
    </source>
</evidence>
<protein>
    <submittedName>
        <fullName evidence="1">Uncharacterized protein</fullName>
    </submittedName>
</protein>